<accession>A0AAE3ZQS5</accession>
<keyword evidence="3" id="KW-0731">Sigma factor</keyword>
<dbReference type="InterPro" id="IPR013325">
    <property type="entry name" value="RNA_pol_sigma_r2"/>
</dbReference>
<dbReference type="InterPro" id="IPR014325">
    <property type="entry name" value="RNA_pol_sigma-E_actinobac"/>
</dbReference>
<dbReference type="InterPro" id="IPR039425">
    <property type="entry name" value="RNA_pol_sigma-70-like"/>
</dbReference>
<dbReference type="CDD" id="cd06171">
    <property type="entry name" value="Sigma70_r4"/>
    <property type="match status" value="1"/>
</dbReference>
<evidence type="ECO:0000256" key="1">
    <source>
        <dbReference type="ARBA" id="ARBA00010641"/>
    </source>
</evidence>
<dbReference type="GO" id="GO:0016987">
    <property type="term" value="F:sigma factor activity"/>
    <property type="evidence" value="ECO:0007669"/>
    <property type="project" value="UniProtKB-KW"/>
</dbReference>
<gene>
    <name evidence="8" type="ORF">J2S44_004598</name>
</gene>
<dbReference type="GO" id="GO:0006352">
    <property type="term" value="P:DNA-templated transcription initiation"/>
    <property type="evidence" value="ECO:0007669"/>
    <property type="project" value="InterPro"/>
</dbReference>
<protein>
    <submittedName>
        <fullName evidence="8">RNA polymerase sigma-70 factor (Sigma-E family)</fullName>
    </submittedName>
</protein>
<name>A0AAE3ZQS5_9ACTN</name>
<feature type="domain" description="RNA polymerase sigma-70 region 2" evidence="6">
    <location>
        <begin position="18"/>
        <end position="74"/>
    </location>
</feature>
<dbReference type="NCBIfam" id="TIGR02937">
    <property type="entry name" value="sigma70-ECF"/>
    <property type="match status" value="1"/>
</dbReference>
<dbReference type="AlphaFoldDB" id="A0AAE3ZQS5"/>
<dbReference type="NCBIfam" id="TIGR02983">
    <property type="entry name" value="SigE-fam_strep"/>
    <property type="match status" value="1"/>
</dbReference>
<keyword evidence="2" id="KW-0805">Transcription regulation</keyword>
<reference evidence="8 9" key="1">
    <citation type="submission" date="2023-07" db="EMBL/GenBank/DDBJ databases">
        <title>Sequencing the genomes of 1000 actinobacteria strains.</title>
        <authorList>
            <person name="Klenk H.-P."/>
        </authorList>
    </citation>
    <scope>NUCLEOTIDE SEQUENCE [LARGE SCALE GENOMIC DNA]</scope>
    <source>
        <strain evidence="8 9">DSM 44711</strain>
    </source>
</reference>
<feature type="domain" description="RNA polymerase sigma-70 region 4" evidence="7">
    <location>
        <begin position="106"/>
        <end position="154"/>
    </location>
</feature>
<dbReference type="InterPro" id="IPR007627">
    <property type="entry name" value="RNA_pol_sigma70_r2"/>
</dbReference>
<dbReference type="PANTHER" id="PTHR43133:SF50">
    <property type="entry name" value="ECF RNA POLYMERASE SIGMA FACTOR SIGM"/>
    <property type="match status" value="1"/>
</dbReference>
<dbReference type="GO" id="GO:0003677">
    <property type="term" value="F:DNA binding"/>
    <property type="evidence" value="ECO:0007669"/>
    <property type="project" value="UniProtKB-KW"/>
</dbReference>
<evidence type="ECO:0000313" key="9">
    <source>
        <dbReference type="Proteomes" id="UP001183629"/>
    </source>
</evidence>
<dbReference type="SUPFAM" id="SSF88659">
    <property type="entry name" value="Sigma3 and sigma4 domains of RNA polymerase sigma factors"/>
    <property type="match status" value="1"/>
</dbReference>
<evidence type="ECO:0000256" key="4">
    <source>
        <dbReference type="ARBA" id="ARBA00023125"/>
    </source>
</evidence>
<dbReference type="Proteomes" id="UP001183629">
    <property type="component" value="Unassembled WGS sequence"/>
</dbReference>
<dbReference type="InterPro" id="IPR007630">
    <property type="entry name" value="RNA_pol_sigma70_r4"/>
</dbReference>
<evidence type="ECO:0000256" key="2">
    <source>
        <dbReference type="ARBA" id="ARBA00023015"/>
    </source>
</evidence>
<comment type="caution">
    <text evidence="8">The sequence shown here is derived from an EMBL/GenBank/DDBJ whole genome shotgun (WGS) entry which is preliminary data.</text>
</comment>
<evidence type="ECO:0000256" key="3">
    <source>
        <dbReference type="ARBA" id="ARBA00023082"/>
    </source>
</evidence>
<dbReference type="PANTHER" id="PTHR43133">
    <property type="entry name" value="RNA POLYMERASE ECF-TYPE SIGMA FACTO"/>
    <property type="match status" value="1"/>
</dbReference>
<keyword evidence="5" id="KW-0804">Transcription</keyword>
<evidence type="ECO:0000259" key="7">
    <source>
        <dbReference type="Pfam" id="PF04545"/>
    </source>
</evidence>
<evidence type="ECO:0000313" key="8">
    <source>
        <dbReference type="EMBL" id="MDR7324348.1"/>
    </source>
</evidence>
<dbReference type="Gene3D" id="1.10.10.10">
    <property type="entry name" value="Winged helix-like DNA-binding domain superfamily/Winged helix DNA-binding domain"/>
    <property type="match status" value="1"/>
</dbReference>
<comment type="similarity">
    <text evidence="1">Belongs to the sigma-70 factor family. ECF subfamily.</text>
</comment>
<organism evidence="8 9">
    <name type="scientific">Catenuloplanes niger</name>
    <dbReference type="NCBI Taxonomy" id="587534"/>
    <lineage>
        <taxon>Bacteria</taxon>
        <taxon>Bacillati</taxon>
        <taxon>Actinomycetota</taxon>
        <taxon>Actinomycetes</taxon>
        <taxon>Micromonosporales</taxon>
        <taxon>Micromonosporaceae</taxon>
        <taxon>Catenuloplanes</taxon>
    </lineage>
</organism>
<dbReference type="InterPro" id="IPR013324">
    <property type="entry name" value="RNA_pol_sigma_r3/r4-like"/>
</dbReference>
<sequence>MGRGDREFAEFAQGASGRLLHAAFLLTGDRHRAEDAAQTALVRTYAAWRRIRRQDPYAYARAVLVNHVRDGWRRPIREYATAELPDRPDATDVAGEVTRRRWLADALALLTPRERAVIVLRHYFDLTEVVVAEELGITVGAVKSMNARALQKLRSRIGEPALKGGLS</sequence>
<dbReference type="RefSeq" id="WP_310417612.1">
    <property type="nucleotide sequence ID" value="NZ_JAVDYC010000001.1"/>
</dbReference>
<keyword evidence="4" id="KW-0238">DNA-binding</keyword>
<dbReference type="InterPro" id="IPR036388">
    <property type="entry name" value="WH-like_DNA-bd_sf"/>
</dbReference>
<dbReference type="EMBL" id="JAVDYC010000001">
    <property type="protein sequence ID" value="MDR7324348.1"/>
    <property type="molecule type" value="Genomic_DNA"/>
</dbReference>
<proteinExistence type="inferred from homology"/>
<dbReference type="SUPFAM" id="SSF88946">
    <property type="entry name" value="Sigma2 domain of RNA polymerase sigma factors"/>
    <property type="match status" value="1"/>
</dbReference>
<dbReference type="Pfam" id="PF04542">
    <property type="entry name" value="Sigma70_r2"/>
    <property type="match status" value="1"/>
</dbReference>
<dbReference type="Pfam" id="PF04545">
    <property type="entry name" value="Sigma70_r4"/>
    <property type="match status" value="1"/>
</dbReference>
<dbReference type="Gene3D" id="1.10.1740.10">
    <property type="match status" value="1"/>
</dbReference>
<dbReference type="InterPro" id="IPR014284">
    <property type="entry name" value="RNA_pol_sigma-70_dom"/>
</dbReference>
<evidence type="ECO:0000256" key="5">
    <source>
        <dbReference type="ARBA" id="ARBA00023163"/>
    </source>
</evidence>
<keyword evidence="9" id="KW-1185">Reference proteome</keyword>
<evidence type="ECO:0000259" key="6">
    <source>
        <dbReference type="Pfam" id="PF04542"/>
    </source>
</evidence>